<keyword evidence="4" id="KW-1185">Reference proteome</keyword>
<proteinExistence type="predicted"/>
<dbReference type="PROSITE" id="PS50157">
    <property type="entry name" value="ZINC_FINGER_C2H2_2"/>
    <property type="match status" value="1"/>
</dbReference>
<dbReference type="Gene3D" id="3.30.160.60">
    <property type="entry name" value="Classic Zinc Finger"/>
    <property type="match status" value="1"/>
</dbReference>
<accession>A0ABD0VY72</accession>
<dbReference type="SMART" id="SM00355">
    <property type="entry name" value="ZnF_C2H2"/>
    <property type="match status" value="2"/>
</dbReference>
<comment type="caution">
    <text evidence="3">The sequence shown here is derived from an EMBL/GenBank/DDBJ whole genome shotgun (WGS) entry which is preliminary data.</text>
</comment>
<organism evidence="3 4">
    <name type="scientific">Umbra pygmaea</name>
    <name type="common">Eastern mudminnow</name>
    <dbReference type="NCBI Taxonomy" id="75934"/>
    <lineage>
        <taxon>Eukaryota</taxon>
        <taxon>Metazoa</taxon>
        <taxon>Chordata</taxon>
        <taxon>Craniata</taxon>
        <taxon>Vertebrata</taxon>
        <taxon>Euteleostomi</taxon>
        <taxon>Actinopterygii</taxon>
        <taxon>Neopterygii</taxon>
        <taxon>Teleostei</taxon>
        <taxon>Protacanthopterygii</taxon>
        <taxon>Esociformes</taxon>
        <taxon>Umbridae</taxon>
        <taxon>Umbra</taxon>
    </lineage>
</organism>
<dbReference type="AlphaFoldDB" id="A0ABD0VY72"/>
<dbReference type="InterPro" id="IPR013087">
    <property type="entry name" value="Znf_C2H2_type"/>
</dbReference>
<dbReference type="SUPFAM" id="SSF57667">
    <property type="entry name" value="beta-beta-alpha zinc fingers"/>
    <property type="match status" value="1"/>
</dbReference>
<evidence type="ECO:0000256" key="1">
    <source>
        <dbReference type="PROSITE-ProRule" id="PRU00042"/>
    </source>
</evidence>
<dbReference type="Proteomes" id="UP001557470">
    <property type="component" value="Unassembled WGS sequence"/>
</dbReference>
<evidence type="ECO:0000313" key="4">
    <source>
        <dbReference type="Proteomes" id="UP001557470"/>
    </source>
</evidence>
<sequence>MMLESDVKMELGMLDIEQVILGEEVMTSAAAPIKPQTMPANQPYQHDSLQCFQCFITFCDAKSKERHMRKSHREEYNQSLQQTNTLFTCYVCDRCFPSSEELTQHQGSHSVEDKPFAAPCHCQEGSSDFV</sequence>
<gene>
    <name evidence="3" type="ORF">UPYG_G00341950</name>
</gene>
<keyword evidence="1" id="KW-0863">Zinc-finger</keyword>
<dbReference type="PROSITE" id="PS00028">
    <property type="entry name" value="ZINC_FINGER_C2H2_1"/>
    <property type="match status" value="1"/>
</dbReference>
<dbReference type="Pfam" id="PF00096">
    <property type="entry name" value="zf-C2H2"/>
    <property type="match status" value="1"/>
</dbReference>
<reference evidence="3 4" key="1">
    <citation type="submission" date="2024-06" db="EMBL/GenBank/DDBJ databases">
        <authorList>
            <person name="Pan Q."/>
            <person name="Wen M."/>
            <person name="Jouanno E."/>
            <person name="Zahm M."/>
            <person name="Klopp C."/>
            <person name="Cabau C."/>
            <person name="Louis A."/>
            <person name="Berthelot C."/>
            <person name="Parey E."/>
            <person name="Roest Crollius H."/>
            <person name="Montfort J."/>
            <person name="Robinson-Rechavi M."/>
            <person name="Bouchez O."/>
            <person name="Lampietro C."/>
            <person name="Lopez Roques C."/>
            <person name="Donnadieu C."/>
            <person name="Postlethwait J."/>
            <person name="Bobe J."/>
            <person name="Verreycken H."/>
            <person name="Guiguen Y."/>
        </authorList>
    </citation>
    <scope>NUCLEOTIDE SEQUENCE [LARGE SCALE GENOMIC DNA]</scope>
    <source>
        <strain evidence="3">Up_M1</strain>
        <tissue evidence="3">Testis</tissue>
    </source>
</reference>
<protein>
    <recommendedName>
        <fullName evidence="2">C2H2-type domain-containing protein</fullName>
    </recommendedName>
</protein>
<keyword evidence="1" id="KW-0479">Metal-binding</keyword>
<dbReference type="InterPro" id="IPR036236">
    <property type="entry name" value="Znf_C2H2_sf"/>
</dbReference>
<dbReference type="GO" id="GO:0008270">
    <property type="term" value="F:zinc ion binding"/>
    <property type="evidence" value="ECO:0007669"/>
    <property type="project" value="UniProtKB-KW"/>
</dbReference>
<keyword evidence="1" id="KW-0862">Zinc</keyword>
<evidence type="ECO:0000313" key="3">
    <source>
        <dbReference type="EMBL" id="KAL0962575.1"/>
    </source>
</evidence>
<dbReference type="EMBL" id="JAGEUA010000011">
    <property type="protein sequence ID" value="KAL0962575.1"/>
    <property type="molecule type" value="Genomic_DNA"/>
</dbReference>
<feature type="domain" description="C2H2-type" evidence="2">
    <location>
        <begin position="87"/>
        <end position="114"/>
    </location>
</feature>
<name>A0ABD0VY72_UMBPY</name>
<evidence type="ECO:0000259" key="2">
    <source>
        <dbReference type="PROSITE" id="PS50157"/>
    </source>
</evidence>